<evidence type="ECO:0000313" key="8">
    <source>
        <dbReference type="EMBL" id="SEJ95064.1"/>
    </source>
</evidence>
<sequence>MAILTFIVHLAGATMLLLFAVRMVRTGIERALGPAFRTLVTTPRGPVPAAAMGMVLAIVLQSSAAVALLVAGFAGAGGLAFATGLAVILGADLGSALLIQVLSLNLQEVIPVLLAVGGVMFLRSERRNLRQAGRIILGIAFILIALEFLRETMEPIRDSQVLPAVAAYLERDYVTAFLAGAALAFIMHSSVAAILMCVTVVATGALPVAAGLSLLLGANLGSALIPVWLSRAMEPSARRLPATNLALRGAWAIVALLLVNRLPVLDTLPAMPPGQALVVVHVLFNAVLLVVALPFCALVERPALTLFPDLPVPPESEVPLHYRSSLDPTALSRPAIALAGLRREVLRMEQVVEEMMTPAMELFSEFDRARMKAIRAKDSIVNEALDGVRRYAAGLPSDKMRKSDEKELRELLEYAIALEAAGDIVVKSLLPLAAEKAEKGLRFSKEGQRELQALHDRVLQNMRLAAQVLVSNDPESARLLLTEKDEMRRLHRASRKKHLQRLSAGEQVSFQSSDVHLETAHALKEFNSQITAVAYPILFREGQLLDTRLIANMDDELAD</sequence>
<comment type="subcellular location">
    <subcellularLocation>
        <location evidence="1">Cell membrane</location>
        <topology evidence="1">Multi-pass membrane protein</topology>
    </subcellularLocation>
</comment>
<dbReference type="GO" id="GO:0005436">
    <property type="term" value="F:sodium:phosphate symporter activity"/>
    <property type="evidence" value="ECO:0007669"/>
    <property type="project" value="InterPro"/>
</dbReference>
<accession>A0A1H7D0X4</accession>
<keyword evidence="3 6" id="KW-0812">Transmembrane</keyword>
<feature type="transmembrane region" description="Helical" evidence="6">
    <location>
        <begin position="135"/>
        <end position="153"/>
    </location>
</feature>
<dbReference type="RefSeq" id="WP_092369087.1">
    <property type="nucleotide sequence ID" value="NZ_BMGV01000009.1"/>
</dbReference>
<dbReference type="Proteomes" id="UP000199379">
    <property type="component" value="Unassembled WGS sequence"/>
</dbReference>
<evidence type="ECO:0000256" key="5">
    <source>
        <dbReference type="ARBA" id="ARBA00023136"/>
    </source>
</evidence>
<dbReference type="InterPro" id="IPR038078">
    <property type="entry name" value="PhoU-like_sf"/>
</dbReference>
<feature type="transmembrane region" description="Helical" evidence="6">
    <location>
        <begin position="276"/>
        <end position="295"/>
    </location>
</feature>
<dbReference type="GO" id="GO:0044341">
    <property type="term" value="P:sodium-dependent phosphate transport"/>
    <property type="evidence" value="ECO:0007669"/>
    <property type="project" value="InterPro"/>
</dbReference>
<feature type="domain" description="PhoU" evidence="7">
    <location>
        <begin position="345"/>
        <end position="426"/>
    </location>
</feature>
<name>A0A1H7D0X4_9RHOB</name>
<dbReference type="NCBIfam" id="NF037997">
    <property type="entry name" value="Na_Pi_symport"/>
    <property type="match status" value="1"/>
</dbReference>
<evidence type="ECO:0000256" key="1">
    <source>
        <dbReference type="ARBA" id="ARBA00004651"/>
    </source>
</evidence>
<feature type="transmembrane region" description="Helical" evidence="6">
    <location>
        <begin position="245"/>
        <end position="264"/>
    </location>
</feature>
<evidence type="ECO:0000256" key="3">
    <source>
        <dbReference type="ARBA" id="ARBA00022692"/>
    </source>
</evidence>
<organism evidence="8 9">
    <name type="scientific">Cribrihabitans marinus</name>
    <dbReference type="NCBI Taxonomy" id="1227549"/>
    <lineage>
        <taxon>Bacteria</taxon>
        <taxon>Pseudomonadati</taxon>
        <taxon>Pseudomonadota</taxon>
        <taxon>Alphaproteobacteria</taxon>
        <taxon>Rhodobacterales</taxon>
        <taxon>Paracoccaceae</taxon>
        <taxon>Cribrihabitans</taxon>
    </lineage>
</organism>
<gene>
    <name evidence="8" type="ORF">SAMN05444007_10999</name>
</gene>
<protein>
    <submittedName>
        <fullName evidence="8">Phosphate:Na+ symporter</fullName>
    </submittedName>
</protein>
<dbReference type="SUPFAM" id="SSF109755">
    <property type="entry name" value="PhoU-like"/>
    <property type="match status" value="1"/>
</dbReference>
<keyword evidence="4 6" id="KW-1133">Transmembrane helix</keyword>
<dbReference type="PANTHER" id="PTHR10010">
    <property type="entry name" value="SOLUTE CARRIER FAMILY 34 SODIUM PHOSPHATE , MEMBER 2-RELATED"/>
    <property type="match status" value="1"/>
</dbReference>
<proteinExistence type="predicted"/>
<keyword evidence="9" id="KW-1185">Reference proteome</keyword>
<dbReference type="STRING" id="1227549.SAMN05444007_10999"/>
<feature type="transmembrane region" description="Helical" evidence="6">
    <location>
        <begin position="78"/>
        <end position="99"/>
    </location>
</feature>
<dbReference type="InterPro" id="IPR026022">
    <property type="entry name" value="PhoU_dom"/>
</dbReference>
<keyword evidence="2" id="KW-1003">Cell membrane</keyword>
<feature type="transmembrane region" description="Helical" evidence="6">
    <location>
        <begin position="173"/>
        <end position="198"/>
    </location>
</feature>
<evidence type="ECO:0000313" key="9">
    <source>
        <dbReference type="Proteomes" id="UP000199379"/>
    </source>
</evidence>
<dbReference type="AlphaFoldDB" id="A0A1H7D0X4"/>
<evidence type="ECO:0000256" key="6">
    <source>
        <dbReference type="SAM" id="Phobius"/>
    </source>
</evidence>
<dbReference type="GO" id="GO:0005886">
    <property type="term" value="C:plasma membrane"/>
    <property type="evidence" value="ECO:0007669"/>
    <property type="project" value="UniProtKB-SubCell"/>
</dbReference>
<dbReference type="InterPro" id="IPR003841">
    <property type="entry name" value="Na/Pi_transpt"/>
</dbReference>
<dbReference type="PANTHER" id="PTHR10010:SF46">
    <property type="entry name" value="SODIUM-DEPENDENT PHOSPHATE TRANSPORT PROTEIN 2B"/>
    <property type="match status" value="1"/>
</dbReference>
<dbReference type="Gene3D" id="1.20.58.220">
    <property type="entry name" value="Phosphate transport system protein phou homolog 2, domain 2"/>
    <property type="match status" value="1"/>
</dbReference>
<feature type="transmembrane region" description="Helical" evidence="6">
    <location>
        <begin position="50"/>
        <end position="71"/>
    </location>
</feature>
<feature type="transmembrane region" description="Helical" evidence="6">
    <location>
        <begin position="205"/>
        <end position="225"/>
    </location>
</feature>
<dbReference type="Pfam" id="PF02690">
    <property type="entry name" value="Na_Pi_cotrans"/>
    <property type="match status" value="2"/>
</dbReference>
<dbReference type="EMBL" id="FNYD01000009">
    <property type="protein sequence ID" value="SEJ95064.1"/>
    <property type="molecule type" value="Genomic_DNA"/>
</dbReference>
<evidence type="ECO:0000256" key="4">
    <source>
        <dbReference type="ARBA" id="ARBA00022989"/>
    </source>
</evidence>
<dbReference type="OrthoDB" id="5778511at2"/>
<dbReference type="Pfam" id="PF01895">
    <property type="entry name" value="PhoU"/>
    <property type="match status" value="1"/>
</dbReference>
<reference evidence="8 9" key="1">
    <citation type="submission" date="2016-10" db="EMBL/GenBank/DDBJ databases">
        <authorList>
            <person name="de Groot N.N."/>
        </authorList>
    </citation>
    <scope>NUCLEOTIDE SEQUENCE [LARGE SCALE GENOMIC DNA]</scope>
    <source>
        <strain evidence="8 9">DSM 29340</strain>
    </source>
</reference>
<evidence type="ECO:0000256" key="2">
    <source>
        <dbReference type="ARBA" id="ARBA00022475"/>
    </source>
</evidence>
<keyword evidence="5 6" id="KW-0472">Membrane</keyword>
<feature type="transmembrane region" description="Helical" evidence="6">
    <location>
        <begin position="105"/>
        <end position="123"/>
    </location>
</feature>
<evidence type="ECO:0000259" key="7">
    <source>
        <dbReference type="Pfam" id="PF01895"/>
    </source>
</evidence>